<keyword evidence="1" id="KW-0732">Signal</keyword>
<proteinExistence type="predicted"/>
<evidence type="ECO:0000313" key="3">
    <source>
        <dbReference type="Proteomes" id="UP000428330"/>
    </source>
</evidence>
<dbReference type="EMBL" id="CP034348">
    <property type="protein sequence ID" value="QGX96907.1"/>
    <property type="molecule type" value="Genomic_DNA"/>
</dbReference>
<reference evidence="3" key="1">
    <citation type="submission" date="2018-12" db="EMBL/GenBank/DDBJ databases">
        <title>Complete genome sequence of Roseovarius sp. MME-070.</title>
        <authorList>
            <person name="Nam Y.-D."/>
            <person name="Kang J."/>
            <person name="Chung W.-H."/>
            <person name="Park Y.S."/>
        </authorList>
    </citation>
    <scope>NUCLEOTIDE SEQUENCE [LARGE SCALE GENOMIC DNA]</scope>
    <source>
        <strain evidence="3">MME-070</strain>
    </source>
</reference>
<name>A0A6I6IN44_9RHOB</name>
<dbReference type="RefSeq" id="WP_157705397.1">
    <property type="nucleotide sequence ID" value="NZ_CP034348.1"/>
</dbReference>
<feature type="signal peptide" evidence="1">
    <location>
        <begin position="1"/>
        <end position="23"/>
    </location>
</feature>
<dbReference type="AlphaFoldDB" id="A0A6I6IN44"/>
<evidence type="ECO:0000256" key="1">
    <source>
        <dbReference type="SAM" id="SignalP"/>
    </source>
</evidence>
<evidence type="ECO:0000313" key="2">
    <source>
        <dbReference type="EMBL" id="QGX96907.1"/>
    </source>
</evidence>
<sequence>MYLKALFTCLTLIMATLSGASLAQQSPPTRTELIEFIGQIPELKGTREAMAQLGYKSPQLDLVVDHEQRLWNDKVIAGYVADRLIGLYNGNLPNGWAPEGLIAPLFDSGYTNLSRSDKIFYFKVQSAILNAMSVNECGLIIKGRMSERRLERTISRAEARLSADTLKRYYQLQRTAIRTGVSKAPKTLSPADSARIQEKLNAAVRSRIESDPNLKGVAAAMENMNRASTTNACQTGLLYYDTALSMKGRDLDHVLLYMNE</sequence>
<feature type="chain" id="PRO_5026340835" evidence="1">
    <location>
        <begin position="24"/>
        <end position="260"/>
    </location>
</feature>
<dbReference type="OrthoDB" id="7738101at2"/>
<dbReference type="Proteomes" id="UP000428330">
    <property type="component" value="Chromosome"/>
</dbReference>
<protein>
    <submittedName>
        <fullName evidence="2">Uncharacterized protein</fullName>
    </submittedName>
</protein>
<gene>
    <name evidence="2" type="ORF">EI983_00870</name>
</gene>
<keyword evidence="3" id="KW-1185">Reference proteome</keyword>
<accession>A0A6I6IN44</accession>
<organism evidence="2 3">
    <name type="scientific">Roseovarius faecimaris</name>
    <dbReference type="NCBI Taxonomy" id="2494550"/>
    <lineage>
        <taxon>Bacteria</taxon>
        <taxon>Pseudomonadati</taxon>
        <taxon>Pseudomonadota</taxon>
        <taxon>Alphaproteobacteria</taxon>
        <taxon>Rhodobacterales</taxon>
        <taxon>Roseobacteraceae</taxon>
        <taxon>Roseovarius</taxon>
    </lineage>
</organism>
<dbReference type="KEGG" id="rom:EI983_00870"/>